<protein>
    <submittedName>
        <fullName evidence="1">Uncharacterized protein</fullName>
    </submittedName>
</protein>
<dbReference type="EMBL" id="GGEC01090546">
    <property type="protein sequence ID" value="MBX71030.1"/>
    <property type="molecule type" value="Transcribed_RNA"/>
</dbReference>
<organism evidence="1">
    <name type="scientific">Rhizophora mucronata</name>
    <name type="common">Asiatic mangrove</name>
    <dbReference type="NCBI Taxonomy" id="61149"/>
    <lineage>
        <taxon>Eukaryota</taxon>
        <taxon>Viridiplantae</taxon>
        <taxon>Streptophyta</taxon>
        <taxon>Embryophyta</taxon>
        <taxon>Tracheophyta</taxon>
        <taxon>Spermatophyta</taxon>
        <taxon>Magnoliopsida</taxon>
        <taxon>eudicotyledons</taxon>
        <taxon>Gunneridae</taxon>
        <taxon>Pentapetalae</taxon>
        <taxon>rosids</taxon>
        <taxon>fabids</taxon>
        <taxon>Malpighiales</taxon>
        <taxon>Rhizophoraceae</taxon>
        <taxon>Rhizophora</taxon>
    </lineage>
</organism>
<accession>A0A2P2QVI8</accession>
<dbReference type="AlphaFoldDB" id="A0A2P2QVI8"/>
<sequence>MHTCLLAHKDTHAFQRQSISISLKTIDNPTLEWPV</sequence>
<proteinExistence type="predicted"/>
<name>A0A2P2QVI8_RHIMU</name>
<reference evidence="1" key="1">
    <citation type="submission" date="2018-02" db="EMBL/GenBank/DDBJ databases">
        <title>Rhizophora mucronata_Transcriptome.</title>
        <authorList>
            <person name="Meera S.P."/>
            <person name="Sreeshan A."/>
            <person name="Augustine A."/>
        </authorList>
    </citation>
    <scope>NUCLEOTIDE SEQUENCE</scope>
    <source>
        <tissue evidence="1">Leaf</tissue>
    </source>
</reference>
<evidence type="ECO:0000313" key="1">
    <source>
        <dbReference type="EMBL" id="MBX71030.1"/>
    </source>
</evidence>